<evidence type="ECO:0000313" key="2">
    <source>
        <dbReference type="Proteomes" id="UP000027222"/>
    </source>
</evidence>
<dbReference type="AlphaFoldDB" id="A0A067SQ69"/>
<evidence type="ECO:0000313" key="1">
    <source>
        <dbReference type="EMBL" id="KDR72192.1"/>
    </source>
</evidence>
<name>A0A067SQ69_GALM3</name>
<proteinExistence type="predicted"/>
<sequence length="297" mass="33821">MNAEYDVASAAHAIGVLMHETLEGGDQGDVLHLSDVQTSAYDACAVEDPRSYRLTHRNSADFFEAAFRVRGVICQRNLPPVLEIRPSVPGHRLRQSVTLTALGDHIIFDKYLATIRQFHDLFKASFPGEKFVLDCFYTYEGHRCLILFNRYLSFRADTPNTRQIAFDPQIDPAGVLRRHPYQNMHHVEDNRVMYSRRELLDGVQSLKNISPTSFKNGDLIEVHFSFVAFPAKKGEPRRIACVMHHLILLNDRIRKESEGGTHSSPLHPITVRSLKRKHVVTDVNGMNGKDGKEMRMD</sequence>
<dbReference type="Proteomes" id="UP000027222">
    <property type="component" value="Unassembled WGS sequence"/>
</dbReference>
<organism evidence="1 2">
    <name type="scientific">Galerina marginata (strain CBS 339.88)</name>
    <dbReference type="NCBI Taxonomy" id="685588"/>
    <lineage>
        <taxon>Eukaryota</taxon>
        <taxon>Fungi</taxon>
        <taxon>Dikarya</taxon>
        <taxon>Basidiomycota</taxon>
        <taxon>Agaricomycotina</taxon>
        <taxon>Agaricomycetes</taxon>
        <taxon>Agaricomycetidae</taxon>
        <taxon>Agaricales</taxon>
        <taxon>Agaricineae</taxon>
        <taxon>Strophariaceae</taxon>
        <taxon>Galerina</taxon>
    </lineage>
</organism>
<protein>
    <submittedName>
        <fullName evidence="1">Uncharacterized protein</fullName>
    </submittedName>
</protein>
<gene>
    <name evidence="1" type="ORF">GALMADRAFT_229040</name>
</gene>
<keyword evidence="2" id="KW-1185">Reference proteome</keyword>
<dbReference type="OrthoDB" id="3269456at2759"/>
<reference evidence="2" key="1">
    <citation type="journal article" date="2014" name="Proc. Natl. Acad. Sci. U.S.A.">
        <title>Extensive sampling of basidiomycete genomes demonstrates inadequacy of the white-rot/brown-rot paradigm for wood decay fungi.</title>
        <authorList>
            <person name="Riley R."/>
            <person name="Salamov A.A."/>
            <person name="Brown D.W."/>
            <person name="Nagy L.G."/>
            <person name="Floudas D."/>
            <person name="Held B.W."/>
            <person name="Levasseur A."/>
            <person name="Lombard V."/>
            <person name="Morin E."/>
            <person name="Otillar R."/>
            <person name="Lindquist E.A."/>
            <person name="Sun H."/>
            <person name="LaButti K.M."/>
            <person name="Schmutz J."/>
            <person name="Jabbour D."/>
            <person name="Luo H."/>
            <person name="Baker S.E."/>
            <person name="Pisabarro A.G."/>
            <person name="Walton J.D."/>
            <person name="Blanchette R.A."/>
            <person name="Henrissat B."/>
            <person name="Martin F."/>
            <person name="Cullen D."/>
            <person name="Hibbett D.S."/>
            <person name="Grigoriev I.V."/>
        </authorList>
    </citation>
    <scope>NUCLEOTIDE SEQUENCE [LARGE SCALE GENOMIC DNA]</scope>
    <source>
        <strain evidence="2">CBS 339.88</strain>
    </source>
</reference>
<accession>A0A067SQ69</accession>
<dbReference type="HOGENOM" id="CLU_067622_1_0_1"/>
<dbReference type="EMBL" id="KL142389">
    <property type="protein sequence ID" value="KDR72192.1"/>
    <property type="molecule type" value="Genomic_DNA"/>
</dbReference>